<dbReference type="InterPro" id="IPR012902">
    <property type="entry name" value="N_methyl_site"/>
</dbReference>
<feature type="domain" description="DUF1559" evidence="1">
    <location>
        <begin position="42"/>
        <end position="337"/>
    </location>
</feature>
<accession>A0A5C6AE89</accession>
<evidence type="ECO:0000313" key="3">
    <source>
        <dbReference type="Proteomes" id="UP000317421"/>
    </source>
</evidence>
<organism evidence="2 3">
    <name type="scientific">Botrimarina colliarenosi</name>
    <dbReference type="NCBI Taxonomy" id="2528001"/>
    <lineage>
        <taxon>Bacteria</taxon>
        <taxon>Pseudomonadati</taxon>
        <taxon>Planctomycetota</taxon>
        <taxon>Planctomycetia</taxon>
        <taxon>Pirellulales</taxon>
        <taxon>Lacipirellulaceae</taxon>
        <taxon>Botrimarina</taxon>
    </lineage>
</organism>
<proteinExistence type="predicted"/>
<dbReference type="PANTHER" id="PTHR30093:SF2">
    <property type="entry name" value="TYPE II SECRETION SYSTEM PROTEIN H"/>
    <property type="match status" value="1"/>
</dbReference>
<dbReference type="SUPFAM" id="SSF54523">
    <property type="entry name" value="Pili subunits"/>
    <property type="match status" value="1"/>
</dbReference>
<evidence type="ECO:0000313" key="2">
    <source>
        <dbReference type="EMBL" id="TWT97727.1"/>
    </source>
</evidence>
<dbReference type="InterPro" id="IPR027558">
    <property type="entry name" value="Pre_pil_HX9DG_C"/>
</dbReference>
<dbReference type="Pfam" id="PF07963">
    <property type="entry name" value="N_methyl"/>
    <property type="match status" value="1"/>
</dbReference>
<protein>
    <recommendedName>
        <fullName evidence="1">DUF1559 domain-containing protein</fullName>
    </recommendedName>
</protein>
<reference evidence="2 3" key="1">
    <citation type="submission" date="2019-02" db="EMBL/GenBank/DDBJ databases">
        <title>Deep-cultivation of Planctomycetes and their phenomic and genomic characterization uncovers novel biology.</title>
        <authorList>
            <person name="Wiegand S."/>
            <person name="Jogler M."/>
            <person name="Boedeker C."/>
            <person name="Pinto D."/>
            <person name="Vollmers J."/>
            <person name="Rivas-Marin E."/>
            <person name="Kohn T."/>
            <person name="Peeters S.H."/>
            <person name="Heuer A."/>
            <person name="Rast P."/>
            <person name="Oberbeckmann S."/>
            <person name="Bunk B."/>
            <person name="Jeske O."/>
            <person name="Meyerdierks A."/>
            <person name="Storesund J.E."/>
            <person name="Kallscheuer N."/>
            <person name="Luecker S."/>
            <person name="Lage O.M."/>
            <person name="Pohl T."/>
            <person name="Merkel B.J."/>
            <person name="Hornburger P."/>
            <person name="Mueller R.-W."/>
            <person name="Bruemmer F."/>
            <person name="Labrenz M."/>
            <person name="Spormann A.M."/>
            <person name="Op Den Camp H."/>
            <person name="Overmann J."/>
            <person name="Amann R."/>
            <person name="Jetten M.S.M."/>
            <person name="Mascher T."/>
            <person name="Medema M.H."/>
            <person name="Devos D.P."/>
            <person name="Kaster A.-K."/>
            <person name="Ovreas L."/>
            <person name="Rohde M."/>
            <person name="Galperin M.Y."/>
            <person name="Jogler C."/>
        </authorList>
    </citation>
    <scope>NUCLEOTIDE SEQUENCE [LARGE SCALE GENOMIC DNA]</scope>
    <source>
        <strain evidence="2 3">Pla108</strain>
    </source>
</reference>
<evidence type="ECO:0000259" key="1">
    <source>
        <dbReference type="Pfam" id="PF07596"/>
    </source>
</evidence>
<dbReference type="InterPro" id="IPR045584">
    <property type="entry name" value="Pilin-like"/>
</dbReference>
<dbReference type="Proteomes" id="UP000317421">
    <property type="component" value="Unassembled WGS sequence"/>
</dbReference>
<gene>
    <name evidence="2" type="ORF">Pla108_18790</name>
</gene>
<dbReference type="Pfam" id="PF07596">
    <property type="entry name" value="SBP_bac_10"/>
    <property type="match status" value="1"/>
</dbReference>
<dbReference type="AlphaFoldDB" id="A0A5C6AE89"/>
<keyword evidence="3" id="KW-1185">Reference proteome</keyword>
<name>A0A5C6AE89_9BACT</name>
<comment type="caution">
    <text evidence="2">The sequence shown here is derived from an EMBL/GenBank/DDBJ whole genome shotgun (WGS) entry which is preliminary data.</text>
</comment>
<dbReference type="EMBL" id="SJPR01000002">
    <property type="protein sequence ID" value="TWT97727.1"/>
    <property type="molecule type" value="Genomic_DNA"/>
</dbReference>
<dbReference type="RefSeq" id="WP_197526426.1">
    <property type="nucleotide sequence ID" value="NZ_SJPR01000002.1"/>
</dbReference>
<dbReference type="NCBIfam" id="TIGR02532">
    <property type="entry name" value="IV_pilin_GFxxxE"/>
    <property type="match status" value="1"/>
</dbReference>
<dbReference type="PANTHER" id="PTHR30093">
    <property type="entry name" value="GENERAL SECRETION PATHWAY PROTEIN G"/>
    <property type="match status" value="1"/>
</dbReference>
<sequence length="355" mass="39212">MLVPASPGSSRRSRRAAFTLVELLVVIAIIGILVALLLPAVQAAREAARRTECTNNIRQSGLALLNYESSQRKLPFGATQRYGINPQTNQLYTGDPTMFSWISTLMPYVEEASLYANVDWSVPLGARNDSGDTSHHLKFETYLCPSSDEVGIVNNWYGARGNYAANAGIGFVWMNDPSPEQNCGFGSQFGCTPHPFSSQDGNDVNWPRRNPEHPDSSLMRYGTFQVNRGRRMGEFIDGTSKTAAVCEVRTVEGTDTRGTLHFGAAAMYMHDYVPNDDASDWTRYCIENDFAPCRSTEVTGGQWRGQWRQFARSAHPGGVNLLAVDGSVRFVPDDVDENIWKAYATPNGTEVFGNL</sequence>
<dbReference type="InterPro" id="IPR011453">
    <property type="entry name" value="DUF1559"/>
</dbReference>
<dbReference type="NCBIfam" id="TIGR04294">
    <property type="entry name" value="pre_pil_HX9DG"/>
    <property type="match status" value="1"/>
</dbReference>
<dbReference type="Gene3D" id="3.30.700.10">
    <property type="entry name" value="Glycoprotein, Type 4 Pilin"/>
    <property type="match status" value="1"/>
</dbReference>